<proteinExistence type="predicted"/>
<feature type="compositionally biased region" description="Low complexity" evidence="1">
    <location>
        <begin position="270"/>
        <end position="295"/>
    </location>
</feature>
<keyword evidence="2" id="KW-1133">Transmembrane helix</keyword>
<feature type="compositionally biased region" description="Basic and acidic residues" evidence="1">
    <location>
        <begin position="374"/>
        <end position="389"/>
    </location>
</feature>
<gene>
    <name evidence="3" type="ORF">K470DRAFT_259350</name>
</gene>
<feature type="transmembrane region" description="Helical" evidence="2">
    <location>
        <begin position="39"/>
        <end position="62"/>
    </location>
</feature>
<keyword evidence="2" id="KW-0472">Membrane</keyword>
<keyword evidence="4" id="KW-1185">Reference proteome</keyword>
<evidence type="ECO:0000256" key="1">
    <source>
        <dbReference type="SAM" id="MobiDB-lite"/>
    </source>
</evidence>
<accession>A0A6A7BUT2</accession>
<dbReference type="EMBL" id="MU006000">
    <property type="protein sequence ID" value="KAF2858964.1"/>
    <property type="molecule type" value="Genomic_DNA"/>
</dbReference>
<dbReference type="Proteomes" id="UP000799421">
    <property type="component" value="Unassembled WGS sequence"/>
</dbReference>
<protein>
    <submittedName>
        <fullName evidence="3">Uncharacterized protein</fullName>
    </submittedName>
</protein>
<dbReference type="OrthoDB" id="5393404at2759"/>
<evidence type="ECO:0000313" key="4">
    <source>
        <dbReference type="Proteomes" id="UP000799421"/>
    </source>
</evidence>
<evidence type="ECO:0000313" key="3">
    <source>
        <dbReference type="EMBL" id="KAF2858964.1"/>
    </source>
</evidence>
<feature type="compositionally biased region" description="Basic and acidic residues" evidence="1">
    <location>
        <begin position="217"/>
        <end position="250"/>
    </location>
</feature>
<feature type="region of interest" description="Disordered" evidence="1">
    <location>
        <begin position="187"/>
        <end position="389"/>
    </location>
</feature>
<sequence length="389" mass="42715">MAPLAAASGHGTLFARAVAPANPNFVPGSGTKAPQTFNNVGFMVLFALIGASLVIASLWFFFWAKNGGFHFEEGDWEEYKSTVLRRKGPDGKTLSNATKSTRLGGGSSIAGTQYHAWQKQMARSVIGHDEKGRIGIIGKRGFAGTHSVYYDNGDSQTMCDFNEVRTEIDVGHSKRYSDRDVAEYKREKPARVGGLNRVADGSHYGTSTGGSENMSDSSRRQIHQRDQERAERRAREEAARMERRWKREAEEAAAALARENERRPPPPPTHSSSPRKSTSPSKPSSSKPRPSSRSTSPKKRDFSYVPGSAAETLSTAPTTRTRTTTTQTAPTSHSTDRRSNSYYESYRPHAAAASAPRSDSSSRQSSPRKPASRRPREGGYRRGARSDLD</sequence>
<evidence type="ECO:0000256" key="2">
    <source>
        <dbReference type="SAM" id="Phobius"/>
    </source>
</evidence>
<feature type="compositionally biased region" description="Low complexity" evidence="1">
    <location>
        <begin position="348"/>
        <end position="369"/>
    </location>
</feature>
<keyword evidence="2" id="KW-0812">Transmembrane</keyword>
<dbReference type="AlphaFoldDB" id="A0A6A7BUT2"/>
<reference evidence="3" key="1">
    <citation type="journal article" date="2020" name="Stud. Mycol.">
        <title>101 Dothideomycetes genomes: a test case for predicting lifestyles and emergence of pathogens.</title>
        <authorList>
            <person name="Haridas S."/>
            <person name="Albert R."/>
            <person name="Binder M."/>
            <person name="Bloem J."/>
            <person name="Labutti K."/>
            <person name="Salamov A."/>
            <person name="Andreopoulos B."/>
            <person name="Baker S."/>
            <person name="Barry K."/>
            <person name="Bills G."/>
            <person name="Bluhm B."/>
            <person name="Cannon C."/>
            <person name="Castanera R."/>
            <person name="Culley D."/>
            <person name="Daum C."/>
            <person name="Ezra D."/>
            <person name="Gonzalez J."/>
            <person name="Henrissat B."/>
            <person name="Kuo A."/>
            <person name="Liang C."/>
            <person name="Lipzen A."/>
            <person name="Lutzoni F."/>
            <person name="Magnuson J."/>
            <person name="Mondo S."/>
            <person name="Nolan M."/>
            <person name="Ohm R."/>
            <person name="Pangilinan J."/>
            <person name="Park H.-J."/>
            <person name="Ramirez L."/>
            <person name="Alfaro M."/>
            <person name="Sun H."/>
            <person name="Tritt A."/>
            <person name="Yoshinaga Y."/>
            <person name="Zwiers L.-H."/>
            <person name="Turgeon B."/>
            <person name="Goodwin S."/>
            <person name="Spatafora J."/>
            <person name="Crous P."/>
            <person name="Grigoriev I."/>
        </authorList>
    </citation>
    <scope>NUCLEOTIDE SEQUENCE</scope>
    <source>
        <strain evidence="3">CBS 480.64</strain>
    </source>
</reference>
<name>A0A6A7BUT2_9PEZI</name>
<feature type="compositionally biased region" description="Low complexity" evidence="1">
    <location>
        <begin position="312"/>
        <end position="333"/>
    </location>
</feature>
<organism evidence="3 4">
    <name type="scientific">Piedraia hortae CBS 480.64</name>
    <dbReference type="NCBI Taxonomy" id="1314780"/>
    <lineage>
        <taxon>Eukaryota</taxon>
        <taxon>Fungi</taxon>
        <taxon>Dikarya</taxon>
        <taxon>Ascomycota</taxon>
        <taxon>Pezizomycotina</taxon>
        <taxon>Dothideomycetes</taxon>
        <taxon>Dothideomycetidae</taxon>
        <taxon>Capnodiales</taxon>
        <taxon>Piedraiaceae</taxon>
        <taxon>Piedraia</taxon>
    </lineage>
</organism>
<feature type="compositionally biased region" description="Polar residues" evidence="1">
    <location>
        <begin position="204"/>
        <end position="216"/>
    </location>
</feature>